<feature type="coiled-coil region" evidence="1">
    <location>
        <begin position="913"/>
        <end position="951"/>
    </location>
</feature>
<gene>
    <name evidence="3" type="ORF">B879_02651</name>
</gene>
<comment type="caution">
    <text evidence="3">The sequence shown here is derived from an EMBL/GenBank/DDBJ whole genome shotgun (WGS) entry which is preliminary data.</text>
</comment>
<sequence length="1052" mass="118093">MKQFCLFACICMLLISPLWAQQPNDPKLLDQLNFRFIGPDGNRTIAVRGVPGDILTMYVGMASGGLFKSEDAGGTWTSIFDDQDISSVSALALAPSNPDHVWVGTGETFLIRPAHAMGNGIYKSTDAGKNFVHMGLKETARISQIEVDPRNSDVVYVAALGHTYSPQQERGIFKTTDGGKTWEHVLFVDEGTGASDLAMNPKNPDILFAAFWSIDIKTWGLTSGGPGGGIYRSKDGGKTWEAMKDKGLPGGIQNPVGKSSVAIAYSDPNVVYALFEMDSPQLWKSTDGGESWELTMINHTINERAPYYTRLRVSTDDPNEVYFASVRFSTSKDGGKTLEEAGYRAGGDNHDIWVDPMNPSRMMVAHDGGMGLTLNRQKTYRQFVFPNAQMYHVWTDNQVPYNVYGNRQDGYSYRGPSNSRQGSIPLGLWHAVGGCESGWAIPDPVDNHIVWSGCYDGGLQVYDLRTGHARDVRVWPEAGYGWAPADLKYRWHWSFPIYISPHNHKRVYVGSQFVHMTEDYGQSWKIISPDLTRNDKSHQQSSGGIATDNLMTFDASVLFAIAESHLENGLIWVGSNDGLVHLTRDGGQTWADVTKNIPGKPELGTISSIEPSRHKAGRAYLTVDAHQLGDFDPHVYKTEDYGQTWSKISGGIEKSESSFVHVTREDPVVEGLLYTGTDKGLYISKDDGATWFRLRNNLPPAPIYWMTIQEEFRDLVIGTYGRGFYILDNITPIREMSAEVLASEVHLFDQRPAYRFHEVQGIKTEGRSMTTGSNPPYGMDINYFLKNPAENVSVEIRKKDGTLIRTLKGNNKEGVNRIWWDLRYEPTLQPRLLVAPPDKPWVKLEGREFRPLVTWDLDLYRGQFGPRVVPGEYEIRLIVDGKTISQTGEVIKDPNTAGTIEDIEKQVEFSLKLNAAMNEVVVTINEIEEIRKELEELLMAQKSDVEVAQKIKELEEKILKVEGELFDIHLTGAREDAFRNPMKLYGRISALASDVSGFGADFKPTDQQVQVYNVFRKQLDDIQVQYKKLIDEEIPALNQYLMTRDLELRLKR</sequence>
<dbReference type="Gene3D" id="2.130.10.10">
    <property type="entry name" value="YVTN repeat-like/Quinoprotein amine dehydrogenase"/>
    <property type="match status" value="3"/>
</dbReference>
<dbReference type="InterPro" id="IPR015943">
    <property type="entry name" value="WD40/YVTN_repeat-like_dom_sf"/>
</dbReference>
<reference evidence="3 4" key="1">
    <citation type="journal article" date="2012" name="J. Bacteriol.">
        <title>Draft Genome Sequence of Cecembia lonarensis Strain LW9T, Isolated from Lonar Lake, a Haloalkaline Lake in India.</title>
        <authorList>
            <person name="Shivaji S."/>
            <person name="Ara S."/>
            <person name="Singh A."/>
            <person name="Pinnaka A.K."/>
        </authorList>
    </citation>
    <scope>NUCLEOTIDE SEQUENCE [LARGE SCALE GENOMIC DNA]</scope>
    <source>
        <strain evidence="3 4">LW9</strain>
    </source>
</reference>
<dbReference type="InterPro" id="IPR050310">
    <property type="entry name" value="VPS10-sortilin"/>
</dbReference>
<evidence type="ECO:0000313" key="4">
    <source>
        <dbReference type="Proteomes" id="UP000004478"/>
    </source>
</evidence>
<dbReference type="PANTHER" id="PTHR12106">
    <property type="entry name" value="SORTILIN RELATED"/>
    <property type="match status" value="1"/>
</dbReference>
<protein>
    <submittedName>
        <fullName evidence="3">Ycf48-like protein</fullName>
    </submittedName>
</protein>
<dbReference type="Gene3D" id="2.60.40.4070">
    <property type="match status" value="1"/>
</dbReference>
<evidence type="ECO:0000256" key="1">
    <source>
        <dbReference type="SAM" id="Coils"/>
    </source>
</evidence>
<accession>K1L202</accession>
<dbReference type="RefSeq" id="WP_009185674.1">
    <property type="nucleotide sequence ID" value="NZ_AMGM01000043.1"/>
</dbReference>
<keyword evidence="1" id="KW-0175">Coiled coil</keyword>
<name>K1L202_CECL9</name>
<dbReference type="Proteomes" id="UP000004478">
    <property type="component" value="Unassembled WGS sequence"/>
</dbReference>
<organism evidence="3 4">
    <name type="scientific">Cecembia lonarensis (strain CCUG 58316 / KCTC 22772 / LW9)</name>
    <dbReference type="NCBI Taxonomy" id="1225176"/>
    <lineage>
        <taxon>Bacteria</taxon>
        <taxon>Pseudomonadati</taxon>
        <taxon>Bacteroidota</taxon>
        <taxon>Cytophagia</taxon>
        <taxon>Cytophagales</taxon>
        <taxon>Cyclobacteriaceae</taxon>
        <taxon>Cecembia</taxon>
    </lineage>
</organism>
<dbReference type="PANTHER" id="PTHR12106:SF27">
    <property type="entry name" value="SORTILIN-RELATED RECEPTOR"/>
    <property type="match status" value="1"/>
</dbReference>
<evidence type="ECO:0000313" key="3">
    <source>
        <dbReference type="EMBL" id="EKB48756.1"/>
    </source>
</evidence>
<dbReference type="InterPro" id="IPR036278">
    <property type="entry name" value="Sialidase_sf"/>
</dbReference>
<dbReference type="CDD" id="cd15482">
    <property type="entry name" value="Sialidase_non-viral"/>
    <property type="match status" value="2"/>
</dbReference>
<evidence type="ECO:0000256" key="2">
    <source>
        <dbReference type="SAM" id="SignalP"/>
    </source>
</evidence>
<dbReference type="AlphaFoldDB" id="K1L202"/>
<keyword evidence="4" id="KW-1185">Reference proteome</keyword>
<dbReference type="OrthoDB" id="9757809at2"/>
<feature type="signal peptide" evidence="2">
    <location>
        <begin position="1"/>
        <end position="20"/>
    </location>
</feature>
<dbReference type="SUPFAM" id="SSF50939">
    <property type="entry name" value="Sialidases"/>
    <property type="match status" value="2"/>
</dbReference>
<keyword evidence="2" id="KW-0732">Signal</keyword>
<feature type="chain" id="PRO_5003850207" evidence="2">
    <location>
        <begin position="21"/>
        <end position="1052"/>
    </location>
</feature>
<dbReference type="PATRIC" id="fig|1225176.3.peg.2820"/>
<proteinExistence type="predicted"/>
<dbReference type="EMBL" id="AMGM01000043">
    <property type="protein sequence ID" value="EKB48756.1"/>
    <property type="molecule type" value="Genomic_DNA"/>
</dbReference>